<keyword evidence="1" id="KW-1133">Transmembrane helix</keyword>
<reference evidence="2 3" key="1">
    <citation type="submission" date="2021-06" db="EMBL/GenBank/DDBJ databases">
        <title>Caerostris darwini draft genome.</title>
        <authorList>
            <person name="Kono N."/>
            <person name="Arakawa K."/>
        </authorList>
    </citation>
    <scope>NUCLEOTIDE SEQUENCE [LARGE SCALE GENOMIC DNA]</scope>
</reference>
<name>A0AAV4T1A7_9ARAC</name>
<keyword evidence="1" id="KW-0472">Membrane</keyword>
<gene>
    <name evidence="2" type="ORF">CDAR_586821</name>
</gene>
<accession>A0AAV4T1A7</accession>
<evidence type="ECO:0000256" key="1">
    <source>
        <dbReference type="SAM" id="Phobius"/>
    </source>
</evidence>
<sequence>MHYHAICFARRHLGSPFHLQNWQELFTFGSPIKTQAEGKARLLILRDFEGRKQGPSLVPTGCLRSKSLFFPAQEQHDKRIRQSIVLCAFLSFFVFYLILFSWQ</sequence>
<dbReference type="AlphaFoldDB" id="A0AAV4T1A7"/>
<feature type="transmembrane region" description="Helical" evidence="1">
    <location>
        <begin position="83"/>
        <end position="102"/>
    </location>
</feature>
<protein>
    <submittedName>
        <fullName evidence="2">Uncharacterized protein</fullName>
    </submittedName>
</protein>
<comment type="caution">
    <text evidence="2">The sequence shown here is derived from an EMBL/GenBank/DDBJ whole genome shotgun (WGS) entry which is preliminary data.</text>
</comment>
<dbReference type="EMBL" id="BPLQ01008614">
    <property type="protein sequence ID" value="GIY38442.1"/>
    <property type="molecule type" value="Genomic_DNA"/>
</dbReference>
<proteinExistence type="predicted"/>
<dbReference type="Proteomes" id="UP001054837">
    <property type="component" value="Unassembled WGS sequence"/>
</dbReference>
<evidence type="ECO:0000313" key="3">
    <source>
        <dbReference type="Proteomes" id="UP001054837"/>
    </source>
</evidence>
<organism evidence="2 3">
    <name type="scientific">Caerostris darwini</name>
    <dbReference type="NCBI Taxonomy" id="1538125"/>
    <lineage>
        <taxon>Eukaryota</taxon>
        <taxon>Metazoa</taxon>
        <taxon>Ecdysozoa</taxon>
        <taxon>Arthropoda</taxon>
        <taxon>Chelicerata</taxon>
        <taxon>Arachnida</taxon>
        <taxon>Araneae</taxon>
        <taxon>Araneomorphae</taxon>
        <taxon>Entelegynae</taxon>
        <taxon>Araneoidea</taxon>
        <taxon>Araneidae</taxon>
        <taxon>Caerostris</taxon>
    </lineage>
</organism>
<keyword evidence="1" id="KW-0812">Transmembrane</keyword>
<evidence type="ECO:0000313" key="2">
    <source>
        <dbReference type="EMBL" id="GIY38442.1"/>
    </source>
</evidence>
<keyword evidence="3" id="KW-1185">Reference proteome</keyword>